<feature type="transmembrane region" description="Helical" evidence="12">
    <location>
        <begin position="41"/>
        <end position="59"/>
    </location>
</feature>
<keyword evidence="6" id="KW-0479">Metal-binding</keyword>
<evidence type="ECO:0000256" key="1">
    <source>
        <dbReference type="ARBA" id="ARBA00004429"/>
    </source>
</evidence>
<evidence type="ECO:0000256" key="2">
    <source>
        <dbReference type="ARBA" id="ARBA00010823"/>
    </source>
</evidence>
<keyword evidence="4" id="KW-0997">Cell inner membrane</keyword>
<sequence length="387" mass="43536">MSTAVSYRDPKRHSWLLSLLVPALLGCGPLAFLLLGSYWLLWLPLIVAYLAIPVLDYLVGEDRSNPPEQAVPALDADPFYRRITYALVPTLWLCIIFAAWFVARHALPWHAVLAVVLSTGVMGGFCINVGHELGHKRSVLEQRLAKLVLAPTGYGHFYVEHNRGHHRDVATPGDPASSRMGETIYAFVLREMPGAFRRAWLLEKTRAARQGKPSWHAGNEILQPLALTAALWLTLAVWLGPAILLFLVAASFWANFQLTSANYIEHYGLLRQPGPDGKPEPCRPHHSWNSNHALSNWVLFHLQRHADHHAHASRRYQCLRHFADLPTLPTGYFGMFVLAYFPALFFRVMNPRLIAASAADARRINFQPGLRDGLVARYRLRESATAQ</sequence>
<dbReference type="EMBL" id="PXWF02000025">
    <property type="protein sequence ID" value="PWF55427.1"/>
    <property type="molecule type" value="Genomic_DNA"/>
</dbReference>
<keyword evidence="8" id="KW-0560">Oxidoreductase</keyword>
<evidence type="ECO:0000256" key="7">
    <source>
        <dbReference type="ARBA" id="ARBA00022989"/>
    </source>
</evidence>
<evidence type="ECO:0000256" key="6">
    <source>
        <dbReference type="ARBA" id="ARBA00022723"/>
    </source>
</evidence>
<evidence type="ECO:0000256" key="11">
    <source>
        <dbReference type="ARBA" id="ARBA00023136"/>
    </source>
</evidence>
<dbReference type="Proteomes" id="UP000241421">
    <property type="component" value="Unassembled WGS sequence"/>
</dbReference>
<dbReference type="GO" id="GO:0004497">
    <property type="term" value="F:monooxygenase activity"/>
    <property type="evidence" value="ECO:0007669"/>
    <property type="project" value="UniProtKB-KW"/>
</dbReference>
<dbReference type="GO" id="GO:0005886">
    <property type="term" value="C:plasma membrane"/>
    <property type="evidence" value="ECO:0007669"/>
    <property type="project" value="UniProtKB-SubCell"/>
</dbReference>
<dbReference type="InterPro" id="IPR033885">
    <property type="entry name" value="AlkB/XylM"/>
</dbReference>
<keyword evidence="15" id="KW-1185">Reference proteome</keyword>
<dbReference type="Pfam" id="PF00487">
    <property type="entry name" value="FA_desaturase"/>
    <property type="match status" value="1"/>
</dbReference>
<comment type="subcellular location">
    <subcellularLocation>
        <location evidence="1">Cell inner membrane</location>
        <topology evidence="1">Multi-pass membrane protein</topology>
    </subcellularLocation>
</comment>
<evidence type="ECO:0000313" key="14">
    <source>
        <dbReference type="EMBL" id="PWF55427.1"/>
    </source>
</evidence>
<keyword evidence="11 12" id="KW-0472">Membrane</keyword>
<evidence type="ECO:0000256" key="9">
    <source>
        <dbReference type="ARBA" id="ARBA00023004"/>
    </source>
</evidence>
<organism evidence="14 15">
    <name type="scientific">Massilia glaciei</name>
    <dbReference type="NCBI Taxonomy" id="1524097"/>
    <lineage>
        <taxon>Bacteria</taxon>
        <taxon>Pseudomonadati</taxon>
        <taxon>Pseudomonadota</taxon>
        <taxon>Betaproteobacteria</taxon>
        <taxon>Burkholderiales</taxon>
        <taxon>Oxalobacteraceae</taxon>
        <taxon>Telluria group</taxon>
        <taxon>Massilia</taxon>
    </lineage>
</organism>
<gene>
    <name evidence="14" type="ORF">C7C56_001830</name>
</gene>
<evidence type="ECO:0000256" key="10">
    <source>
        <dbReference type="ARBA" id="ARBA00023033"/>
    </source>
</evidence>
<evidence type="ECO:0000256" key="5">
    <source>
        <dbReference type="ARBA" id="ARBA00022692"/>
    </source>
</evidence>
<name>A0A2U2I6R2_9BURK</name>
<feature type="transmembrane region" description="Helical" evidence="12">
    <location>
        <begin position="331"/>
        <end position="349"/>
    </location>
</feature>
<dbReference type="PANTHER" id="PTHR38674:SF1">
    <property type="entry name" value="ALKANE 1-MONOOXYGENASE 1"/>
    <property type="match status" value="1"/>
</dbReference>
<evidence type="ECO:0000313" key="15">
    <source>
        <dbReference type="Proteomes" id="UP000241421"/>
    </source>
</evidence>
<reference evidence="14 15" key="1">
    <citation type="submission" date="2018-04" db="EMBL/GenBank/DDBJ databases">
        <title>Massilia violaceinigra sp. nov., a novel purple-pigmented bacterium isolated from Tianshan glacier, Xinjiang, China.</title>
        <authorList>
            <person name="Wang H."/>
        </authorList>
    </citation>
    <scope>NUCLEOTIDE SEQUENCE [LARGE SCALE GENOMIC DNA]</scope>
    <source>
        <strain evidence="14 15">B448-2</strain>
    </source>
</reference>
<dbReference type="GO" id="GO:0046872">
    <property type="term" value="F:metal ion binding"/>
    <property type="evidence" value="ECO:0007669"/>
    <property type="project" value="UniProtKB-KW"/>
</dbReference>
<accession>A0A2U2I6R2</accession>
<evidence type="ECO:0000256" key="3">
    <source>
        <dbReference type="ARBA" id="ARBA00022475"/>
    </source>
</evidence>
<dbReference type="RefSeq" id="WP_106755798.1">
    <property type="nucleotide sequence ID" value="NZ_PXWF02000025.1"/>
</dbReference>
<keyword evidence="5 12" id="KW-0812">Transmembrane</keyword>
<keyword evidence="10 14" id="KW-0503">Monooxygenase</keyword>
<feature type="transmembrane region" description="Helical" evidence="12">
    <location>
        <begin position="109"/>
        <end position="130"/>
    </location>
</feature>
<dbReference type="CDD" id="cd03512">
    <property type="entry name" value="Alkane-hydroxylase"/>
    <property type="match status" value="1"/>
</dbReference>
<evidence type="ECO:0000256" key="8">
    <source>
        <dbReference type="ARBA" id="ARBA00023002"/>
    </source>
</evidence>
<evidence type="ECO:0000256" key="12">
    <source>
        <dbReference type="SAM" id="Phobius"/>
    </source>
</evidence>
<dbReference type="OrthoDB" id="4759734at2"/>
<proteinExistence type="inferred from homology"/>
<protein>
    <submittedName>
        <fullName evidence="14">Alkane 1-monooxygenase</fullName>
    </submittedName>
</protein>
<dbReference type="AlphaFoldDB" id="A0A2U2I6R2"/>
<feature type="transmembrane region" description="Helical" evidence="12">
    <location>
        <begin position="83"/>
        <end position="103"/>
    </location>
</feature>
<keyword evidence="9" id="KW-0408">Iron</keyword>
<dbReference type="InterPro" id="IPR005804">
    <property type="entry name" value="FA_desaturase_dom"/>
</dbReference>
<dbReference type="GO" id="GO:0006629">
    <property type="term" value="P:lipid metabolic process"/>
    <property type="evidence" value="ECO:0007669"/>
    <property type="project" value="InterPro"/>
</dbReference>
<comment type="similarity">
    <text evidence="2">Belongs to the fatty acid desaturase type 1 family. AlkB subfamily.</text>
</comment>
<dbReference type="PANTHER" id="PTHR38674">
    <property type="entry name" value="ALKANE 1-MONOOXYGENASE 1"/>
    <property type="match status" value="1"/>
</dbReference>
<comment type="caution">
    <text evidence="14">The sequence shown here is derived from an EMBL/GenBank/DDBJ whole genome shotgun (WGS) entry which is preliminary data.</text>
</comment>
<feature type="domain" description="Fatty acid desaturase" evidence="13">
    <location>
        <begin position="109"/>
        <end position="332"/>
    </location>
</feature>
<evidence type="ECO:0000256" key="4">
    <source>
        <dbReference type="ARBA" id="ARBA00022519"/>
    </source>
</evidence>
<keyword evidence="3" id="KW-1003">Cell membrane</keyword>
<feature type="transmembrane region" description="Helical" evidence="12">
    <location>
        <begin position="229"/>
        <end position="253"/>
    </location>
</feature>
<feature type="transmembrane region" description="Helical" evidence="12">
    <location>
        <begin position="15"/>
        <end position="35"/>
    </location>
</feature>
<keyword evidence="7 12" id="KW-1133">Transmembrane helix</keyword>
<evidence type="ECO:0000259" key="13">
    <source>
        <dbReference type="Pfam" id="PF00487"/>
    </source>
</evidence>